<dbReference type="InterPro" id="IPR025832">
    <property type="entry name" value="GxGYxYP_C"/>
</dbReference>
<dbReference type="PANTHER" id="PTHR37321">
    <property type="entry name" value="EXPORTED PROTEIN-RELATED"/>
    <property type="match status" value="1"/>
</dbReference>
<protein>
    <recommendedName>
        <fullName evidence="1">GxGYxYP putative glycoside hydrolase C-terminal domain-containing protein</fullName>
    </recommendedName>
</protein>
<name>A0A1Q2MBX9_9BACT</name>
<dbReference type="Gene3D" id="3.20.20.490">
    <property type="entry name" value="GxGYxYP glycoside hydrolase, C-terminal domain"/>
    <property type="match status" value="1"/>
</dbReference>
<proteinExistence type="predicted"/>
<dbReference type="EMBL" id="CP019646">
    <property type="protein sequence ID" value="AQQ70235.1"/>
    <property type="molecule type" value="Genomic_DNA"/>
</dbReference>
<gene>
    <name evidence="2" type="ORF">SMSP2_00578</name>
</gene>
<dbReference type="AlphaFoldDB" id="A0A1Q2MBX9"/>
<reference evidence="3" key="1">
    <citation type="submission" date="2017-02" db="EMBL/GenBank/DDBJ databases">
        <title>Comparative genomics and description of representatives of a novel lineage of planctomycetes thriving in anoxic sediments.</title>
        <authorList>
            <person name="Spring S."/>
            <person name="Bunk B."/>
            <person name="Sproer C."/>
        </authorList>
    </citation>
    <scope>NUCLEOTIDE SEQUENCE [LARGE SCALE GENOMIC DNA]</scope>
    <source>
        <strain evidence="3">SM-Chi-D1</strain>
    </source>
</reference>
<dbReference type="Proteomes" id="UP000188181">
    <property type="component" value="Chromosome"/>
</dbReference>
<accession>A0A1Q2MBX9</accession>
<keyword evidence="3" id="KW-1185">Reference proteome</keyword>
<dbReference type="KEGG" id="pbas:SMSP2_00578"/>
<organism evidence="2 3">
    <name type="scientific">Limihaloglobus sulfuriphilus</name>
    <dbReference type="NCBI Taxonomy" id="1851148"/>
    <lineage>
        <taxon>Bacteria</taxon>
        <taxon>Pseudomonadati</taxon>
        <taxon>Planctomycetota</taxon>
        <taxon>Phycisphaerae</taxon>
        <taxon>Sedimentisphaerales</taxon>
        <taxon>Sedimentisphaeraceae</taxon>
        <taxon>Limihaloglobus</taxon>
    </lineage>
</organism>
<evidence type="ECO:0000259" key="1">
    <source>
        <dbReference type="Pfam" id="PF14323"/>
    </source>
</evidence>
<dbReference type="STRING" id="1851148.SMSP2_00578"/>
<dbReference type="Pfam" id="PF14323">
    <property type="entry name" value="GxGYxYP_C"/>
    <property type="match status" value="1"/>
</dbReference>
<dbReference type="RefSeq" id="WP_146682512.1">
    <property type="nucleotide sequence ID" value="NZ_CP019646.1"/>
</dbReference>
<dbReference type="InterPro" id="IPR038410">
    <property type="entry name" value="GxGYxYP_C_sf"/>
</dbReference>
<dbReference type="PANTHER" id="PTHR37321:SF1">
    <property type="entry name" value="EXPORTED PROTEIN"/>
    <property type="match status" value="1"/>
</dbReference>
<sequence length="647" mass="74271">MSIGKFNYSFKYIFVTILLLIQISAAESVKIFDLRYTLDWDYSKEDIRSDVWDNCHSVAALQGILNRDKPTLYLRYVDSRRKDINIDNYWLEKATADGGWLDDVEFEQVGDIEELFRMFKNRVNGLVVYDGNVAATSNVASSVAGADNLIPVRYDKSEGSLYSVLTDKIGFKVKVWLVKPNGDSLFDKQGLIPGTDRYTTGSAKCDAYIWLKEHYLKTGKLNPAFGAYYIDYFWTSKLASIPKNHHNLTNHDYFVSNKAWFFDLNVWADEAPNDDPGQIEGTDRRTLCELLLLCNQLLDEKEMIYVGGFPPWAHKYTKSAGCRHGDVSTEWEYAYILSGYNAYKDADAIGFGAMANASFWQHYNLKDKYPQKWVSHEELLERGYLTKDGRVNFDGREFIIFYVGDYDAASWLYQRTADIWDDENRGKVPMMWSISPVLARRAPMAMEYLRETATDNDYFVAADNGAGYLNPGALKYSKWNAEGRPVSGLKDGTELWQQHCKKYYDKWGLTITGFIIDGYANPMDSALYECYESFSPNGIVPAKAPISCLFGDMPVLRSDYDVNSSDPAQAAELVMERIAARSIPFHWFRNILKTPTWYVQVNNEIQKQSEGKVELLDAPTFFELLRIYMKNNTDAAEGRYPYFESMW</sequence>
<feature type="domain" description="GxGYxYP putative glycoside hydrolase C-terminal" evidence="1">
    <location>
        <begin position="398"/>
        <end position="533"/>
    </location>
</feature>
<dbReference type="OrthoDB" id="250903at2"/>
<evidence type="ECO:0000313" key="3">
    <source>
        <dbReference type="Proteomes" id="UP000188181"/>
    </source>
</evidence>
<evidence type="ECO:0000313" key="2">
    <source>
        <dbReference type="EMBL" id="AQQ70235.1"/>
    </source>
</evidence>